<feature type="domain" description="Glycosyltransferase 2-like" evidence="4">
    <location>
        <begin position="18"/>
        <end position="146"/>
    </location>
</feature>
<dbReference type="RefSeq" id="WP_074767617.1">
    <property type="nucleotide sequence ID" value="NZ_FNKP01000002.1"/>
</dbReference>
<dbReference type="EMBL" id="FNKP01000002">
    <property type="protein sequence ID" value="SDR24179.1"/>
    <property type="molecule type" value="Genomic_DNA"/>
</dbReference>
<dbReference type="InterPro" id="IPR050834">
    <property type="entry name" value="Glycosyltransf_2"/>
</dbReference>
<dbReference type="SUPFAM" id="SSF53448">
    <property type="entry name" value="Nucleotide-diphospho-sugar transferases"/>
    <property type="match status" value="1"/>
</dbReference>
<evidence type="ECO:0000313" key="5">
    <source>
        <dbReference type="EMBL" id="SDR24179.1"/>
    </source>
</evidence>
<evidence type="ECO:0000256" key="2">
    <source>
        <dbReference type="ARBA" id="ARBA00022676"/>
    </source>
</evidence>
<sequence>MDTSGASTTASTNTVAVSIIIPAYNAARYVEEAVRAMLVQSWSDFELLILDDGSTDDTWHIVQKLAQEDGRIRAVRNESNCGIVAALNRGMSLAAGRYIARMDADDYSPPHRLARQVAYFEAHEDVVVVGSNARYFGDKTGALKLPQSASAVRTRLLFDNPIVHSSVLMRKTWLIERGIRYRAKAVHSEDYDLWVQVVEAGGKIINLPDELLHYRVHSMSITRSKQEELEKTSGEIRRSQLARLGCRFTAEEIDILDTLMFKGRYSVTKSESVLLHSIYVKLLLLPIPVGALKRRYETGRFIASLFCRPRSLFDKVRLMLALGRIQPLTAAVFTVLFVFGEP</sequence>
<dbReference type="Pfam" id="PF00535">
    <property type="entry name" value="Glycos_transf_2"/>
    <property type="match status" value="1"/>
</dbReference>
<evidence type="ECO:0000256" key="1">
    <source>
        <dbReference type="ARBA" id="ARBA00006739"/>
    </source>
</evidence>
<protein>
    <submittedName>
        <fullName evidence="5">Glycosyltransferase involved in cell wall bisynthesis</fullName>
    </submittedName>
</protein>
<dbReference type="PANTHER" id="PTHR43685">
    <property type="entry name" value="GLYCOSYLTRANSFERASE"/>
    <property type="match status" value="1"/>
</dbReference>
<dbReference type="OrthoDB" id="9802649at2"/>
<comment type="similarity">
    <text evidence="1">Belongs to the glycosyltransferase 2 family.</text>
</comment>
<dbReference type="InterPro" id="IPR029044">
    <property type="entry name" value="Nucleotide-diphossugar_trans"/>
</dbReference>
<dbReference type="AlphaFoldDB" id="A0A1H1HFN5"/>
<evidence type="ECO:0000259" key="4">
    <source>
        <dbReference type="Pfam" id="PF00535"/>
    </source>
</evidence>
<reference evidence="6" key="1">
    <citation type="submission" date="2016-10" db="EMBL/GenBank/DDBJ databases">
        <authorList>
            <person name="Varghese N."/>
        </authorList>
    </citation>
    <scope>NUCLEOTIDE SEQUENCE [LARGE SCALE GENOMIC DNA]</scope>
    <source>
        <strain evidence="6">GAS106B</strain>
    </source>
</reference>
<keyword evidence="3 5" id="KW-0808">Transferase</keyword>
<organism evidence="5 6">
    <name type="scientific">Paraburkholderia fungorum</name>
    <dbReference type="NCBI Taxonomy" id="134537"/>
    <lineage>
        <taxon>Bacteria</taxon>
        <taxon>Pseudomonadati</taxon>
        <taxon>Pseudomonadota</taxon>
        <taxon>Betaproteobacteria</taxon>
        <taxon>Burkholderiales</taxon>
        <taxon>Burkholderiaceae</taxon>
        <taxon>Paraburkholderia</taxon>
    </lineage>
</organism>
<dbReference type="Gene3D" id="3.90.550.10">
    <property type="entry name" value="Spore Coat Polysaccharide Biosynthesis Protein SpsA, Chain A"/>
    <property type="match status" value="1"/>
</dbReference>
<keyword evidence="2" id="KW-0328">Glycosyltransferase</keyword>
<dbReference type="PANTHER" id="PTHR43685:SF5">
    <property type="entry name" value="GLYCOSYLTRANSFERASE EPSE-RELATED"/>
    <property type="match status" value="1"/>
</dbReference>
<evidence type="ECO:0000313" key="6">
    <source>
        <dbReference type="Proteomes" id="UP000183487"/>
    </source>
</evidence>
<accession>A0A1H1HFN5</accession>
<dbReference type="InterPro" id="IPR001173">
    <property type="entry name" value="Glyco_trans_2-like"/>
</dbReference>
<dbReference type="Proteomes" id="UP000183487">
    <property type="component" value="Unassembled WGS sequence"/>
</dbReference>
<evidence type="ECO:0000256" key="3">
    <source>
        <dbReference type="ARBA" id="ARBA00022679"/>
    </source>
</evidence>
<dbReference type="CDD" id="cd00761">
    <property type="entry name" value="Glyco_tranf_GTA_type"/>
    <property type="match status" value="1"/>
</dbReference>
<keyword evidence="6" id="KW-1185">Reference proteome</keyword>
<dbReference type="GO" id="GO:0016757">
    <property type="term" value="F:glycosyltransferase activity"/>
    <property type="evidence" value="ECO:0007669"/>
    <property type="project" value="UniProtKB-KW"/>
</dbReference>
<proteinExistence type="inferred from homology"/>
<gene>
    <name evidence="5" type="ORF">SAMN05443245_3847</name>
</gene>
<name>A0A1H1HFN5_9BURK</name>